<protein>
    <recommendedName>
        <fullName evidence="5">DUF4168 domain-containing protein</fullName>
    </recommendedName>
</protein>
<evidence type="ECO:0000313" key="4">
    <source>
        <dbReference type="Proteomes" id="UP000515808"/>
    </source>
</evidence>
<feature type="compositionally biased region" description="Basic residues" evidence="1">
    <location>
        <begin position="174"/>
        <end position="183"/>
    </location>
</feature>
<feature type="signal peptide" evidence="2">
    <location>
        <begin position="1"/>
        <end position="19"/>
    </location>
</feature>
<sequence>MKKSLIIILVFLINFVAFSQEAPKMPKYIAKNAANIFYYDSNEVIDKIKVKKDEIGNLTKKSLRVYNNKIKDVSFLNFQKLQDLEMVVNTLGEQASSDRDLAMKLRKQIEETIIPIRDSVKKNEDKLNKSLKDVLSKKQYKKWLKYQKKKKQELLPKPPKSNNNQNQSSMGNRNRSRGGRGRY</sequence>
<dbReference type="EMBL" id="CP060695">
    <property type="protein sequence ID" value="QNM86832.1"/>
    <property type="molecule type" value="Genomic_DNA"/>
</dbReference>
<dbReference type="AlphaFoldDB" id="A0A7G9LDY3"/>
<keyword evidence="2" id="KW-0732">Signal</keyword>
<name>A0A7G9LDY3_9FLAO</name>
<evidence type="ECO:0008006" key="5">
    <source>
        <dbReference type="Google" id="ProtNLM"/>
    </source>
</evidence>
<feature type="chain" id="PRO_5028840240" description="DUF4168 domain-containing protein" evidence="2">
    <location>
        <begin position="20"/>
        <end position="183"/>
    </location>
</feature>
<evidence type="ECO:0000313" key="3">
    <source>
        <dbReference type="EMBL" id="QNM86832.1"/>
    </source>
</evidence>
<accession>A0A7G9LDY3</accession>
<evidence type="ECO:0000256" key="2">
    <source>
        <dbReference type="SAM" id="SignalP"/>
    </source>
</evidence>
<gene>
    <name evidence="3" type="ORF">H9W90_06910</name>
</gene>
<organism evidence="3 4">
    <name type="scientific">Polaribacter pectinis</name>
    <dbReference type="NCBI Taxonomy" id="2738844"/>
    <lineage>
        <taxon>Bacteria</taxon>
        <taxon>Pseudomonadati</taxon>
        <taxon>Bacteroidota</taxon>
        <taxon>Flavobacteriia</taxon>
        <taxon>Flavobacteriales</taxon>
        <taxon>Flavobacteriaceae</taxon>
    </lineage>
</organism>
<dbReference type="KEGG" id="ppec:H9W90_06910"/>
<dbReference type="Proteomes" id="UP000515808">
    <property type="component" value="Chromosome"/>
</dbReference>
<reference evidence="3 4" key="1">
    <citation type="submission" date="2020-08" db="EMBL/GenBank/DDBJ databases">
        <title>Polaribacter sp. L12M9 isolated from gut of the Korean scallop.</title>
        <authorList>
            <person name="Jeong Y.S."/>
        </authorList>
    </citation>
    <scope>NUCLEOTIDE SEQUENCE [LARGE SCALE GENOMIC DNA]</scope>
    <source>
        <strain evidence="3 4">L12M9</strain>
    </source>
</reference>
<dbReference type="RefSeq" id="WP_187483706.1">
    <property type="nucleotide sequence ID" value="NZ_CP060695.1"/>
</dbReference>
<feature type="compositionally biased region" description="Low complexity" evidence="1">
    <location>
        <begin position="160"/>
        <end position="173"/>
    </location>
</feature>
<proteinExistence type="predicted"/>
<keyword evidence="4" id="KW-1185">Reference proteome</keyword>
<evidence type="ECO:0000256" key="1">
    <source>
        <dbReference type="SAM" id="MobiDB-lite"/>
    </source>
</evidence>
<feature type="region of interest" description="Disordered" evidence="1">
    <location>
        <begin position="148"/>
        <end position="183"/>
    </location>
</feature>